<evidence type="ECO:0000313" key="2">
    <source>
        <dbReference type="EMBL" id="KAH7318231.1"/>
    </source>
</evidence>
<dbReference type="Proteomes" id="UP000813444">
    <property type="component" value="Unassembled WGS sequence"/>
</dbReference>
<protein>
    <submittedName>
        <fullName evidence="2">Uncharacterized protein</fullName>
    </submittedName>
</protein>
<proteinExistence type="predicted"/>
<organism evidence="2 3">
    <name type="scientific">Stachybotrys elegans</name>
    <dbReference type="NCBI Taxonomy" id="80388"/>
    <lineage>
        <taxon>Eukaryota</taxon>
        <taxon>Fungi</taxon>
        <taxon>Dikarya</taxon>
        <taxon>Ascomycota</taxon>
        <taxon>Pezizomycotina</taxon>
        <taxon>Sordariomycetes</taxon>
        <taxon>Hypocreomycetidae</taxon>
        <taxon>Hypocreales</taxon>
        <taxon>Stachybotryaceae</taxon>
        <taxon>Stachybotrys</taxon>
    </lineage>
</organism>
<reference evidence="2" key="1">
    <citation type="journal article" date="2021" name="Nat. Commun.">
        <title>Genetic determinants of endophytism in the Arabidopsis root mycobiome.</title>
        <authorList>
            <person name="Mesny F."/>
            <person name="Miyauchi S."/>
            <person name="Thiergart T."/>
            <person name="Pickel B."/>
            <person name="Atanasova L."/>
            <person name="Karlsson M."/>
            <person name="Huettel B."/>
            <person name="Barry K.W."/>
            <person name="Haridas S."/>
            <person name="Chen C."/>
            <person name="Bauer D."/>
            <person name="Andreopoulos W."/>
            <person name="Pangilinan J."/>
            <person name="LaButti K."/>
            <person name="Riley R."/>
            <person name="Lipzen A."/>
            <person name="Clum A."/>
            <person name="Drula E."/>
            <person name="Henrissat B."/>
            <person name="Kohler A."/>
            <person name="Grigoriev I.V."/>
            <person name="Martin F.M."/>
            <person name="Hacquard S."/>
        </authorList>
    </citation>
    <scope>NUCLEOTIDE SEQUENCE</scope>
    <source>
        <strain evidence="2">MPI-CAGE-CH-0235</strain>
    </source>
</reference>
<name>A0A8K0SS80_9HYPO</name>
<evidence type="ECO:0000256" key="1">
    <source>
        <dbReference type="SAM" id="MobiDB-lite"/>
    </source>
</evidence>
<dbReference type="AlphaFoldDB" id="A0A8K0SS80"/>
<gene>
    <name evidence="2" type="ORF">B0I35DRAFT_237727</name>
</gene>
<sequence length="89" mass="9426">MAFFMCEVVCEHKHLLDVNNIMARVTLHTSSLVRQMPCSPLHSASGASTHGRIGRGASVPGAGGPKLPPAIAVTFPSCADDQSPRRHHA</sequence>
<dbReference type="EMBL" id="JAGPNK010000007">
    <property type="protein sequence ID" value="KAH7318231.1"/>
    <property type="molecule type" value="Genomic_DNA"/>
</dbReference>
<keyword evidence="3" id="KW-1185">Reference proteome</keyword>
<feature type="region of interest" description="Disordered" evidence="1">
    <location>
        <begin position="41"/>
        <end position="89"/>
    </location>
</feature>
<accession>A0A8K0SS80</accession>
<evidence type="ECO:0000313" key="3">
    <source>
        <dbReference type="Proteomes" id="UP000813444"/>
    </source>
</evidence>
<comment type="caution">
    <text evidence="2">The sequence shown here is derived from an EMBL/GenBank/DDBJ whole genome shotgun (WGS) entry which is preliminary data.</text>
</comment>